<protein>
    <submittedName>
        <fullName evidence="1">Uncharacterized protein</fullName>
    </submittedName>
</protein>
<gene>
    <name evidence="1" type="ORF">AUQ44_02205</name>
</gene>
<organism evidence="1 2">
    <name type="scientific">Vibrio cidicii</name>
    <dbReference type="NCBI Taxonomy" id="1763883"/>
    <lineage>
        <taxon>Bacteria</taxon>
        <taxon>Pseudomonadati</taxon>
        <taxon>Pseudomonadota</taxon>
        <taxon>Gammaproteobacteria</taxon>
        <taxon>Vibrionales</taxon>
        <taxon>Vibrionaceae</taxon>
        <taxon>Vibrio</taxon>
    </lineage>
</organism>
<comment type="caution">
    <text evidence="1">The sequence shown here is derived from an EMBL/GenBank/DDBJ whole genome shotgun (WGS) entry which is preliminary data.</text>
</comment>
<proteinExistence type="predicted"/>
<dbReference type="Proteomes" id="UP000075349">
    <property type="component" value="Unassembled WGS sequence"/>
</dbReference>
<evidence type="ECO:0000313" key="2">
    <source>
        <dbReference type="Proteomes" id="UP000075349"/>
    </source>
</evidence>
<evidence type="ECO:0000313" key="1">
    <source>
        <dbReference type="EMBL" id="KYN24720.1"/>
    </source>
</evidence>
<sequence length="156" mass="18127">MEKRSLADGLFRFVETMNKYKSEVLLTAESFLSDKQSADEINIEWGNGDLVFMYLNGVSSPVLVLENVDDTIVCKELSNVLEVLEIYYDTPKEELLSSNIKFAFLAKDDLLKLQHSAEEVIMYFSPFLNSRPNQDYLVFNGKKNKAWRESWRQNYC</sequence>
<accession>A0A151JG15</accession>
<name>A0A151JG15_9VIBR</name>
<dbReference type="AlphaFoldDB" id="A0A151JG15"/>
<reference evidence="2" key="1">
    <citation type="submission" date="2015-12" db="EMBL/GenBank/DDBJ databases">
        <authorList>
            <person name="Tarr C.L."/>
            <person name="Gladney L.M."/>
        </authorList>
    </citation>
    <scope>NUCLEOTIDE SEQUENCE [LARGE SCALE GENOMIC DNA]</scope>
    <source>
        <strain evidence="2">2756-81</strain>
    </source>
</reference>
<dbReference type="EMBL" id="LOMK01000001">
    <property type="protein sequence ID" value="KYN24720.1"/>
    <property type="molecule type" value="Genomic_DNA"/>
</dbReference>